<comment type="caution">
    <text evidence="7">The sequence shown here is derived from an EMBL/GenBank/DDBJ whole genome shotgun (WGS) entry which is preliminary data.</text>
</comment>
<evidence type="ECO:0000313" key="7">
    <source>
        <dbReference type="EMBL" id="MEI9400897.1"/>
    </source>
</evidence>
<dbReference type="RefSeq" id="WP_337091194.1">
    <property type="nucleotide sequence ID" value="NZ_JAPYKO010000001.1"/>
</dbReference>
<feature type="region of interest" description="Disordered" evidence="4">
    <location>
        <begin position="48"/>
        <end position="514"/>
    </location>
</feature>
<evidence type="ECO:0000256" key="1">
    <source>
        <dbReference type="ARBA" id="ARBA00004370"/>
    </source>
</evidence>
<keyword evidence="5" id="KW-0732">Signal</keyword>
<dbReference type="SUPFAM" id="SSF103088">
    <property type="entry name" value="OmpA-like"/>
    <property type="match status" value="1"/>
</dbReference>
<keyword evidence="8" id="KW-1185">Reference proteome</keyword>
<feature type="compositionally biased region" description="Low complexity" evidence="4">
    <location>
        <begin position="186"/>
        <end position="206"/>
    </location>
</feature>
<feature type="compositionally biased region" description="Low complexity" evidence="4">
    <location>
        <begin position="290"/>
        <end position="307"/>
    </location>
</feature>
<dbReference type="PRINTS" id="PR01021">
    <property type="entry name" value="OMPADOMAIN"/>
</dbReference>
<feature type="compositionally biased region" description="Low complexity" evidence="4">
    <location>
        <begin position="350"/>
        <end position="367"/>
    </location>
</feature>
<feature type="signal peptide" evidence="5">
    <location>
        <begin position="1"/>
        <end position="24"/>
    </location>
</feature>
<feature type="chain" id="PRO_5046669815" evidence="5">
    <location>
        <begin position="25"/>
        <end position="820"/>
    </location>
</feature>
<organism evidence="7 8">
    <name type="scientific">Mesorhizobium argentiipisi</name>
    <dbReference type="NCBI Taxonomy" id="3015175"/>
    <lineage>
        <taxon>Bacteria</taxon>
        <taxon>Pseudomonadati</taxon>
        <taxon>Pseudomonadota</taxon>
        <taxon>Alphaproteobacteria</taxon>
        <taxon>Hyphomicrobiales</taxon>
        <taxon>Phyllobacteriaceae</taxon>
        <taxon>Mesorhizobium</taxon>
    </lineage>
</organism>
<accession>A0ABU8K635</accession>
<feature type="compositionally biased region" description="Polar residues" evidence="4">
    <location>
        <begin position="382"/>
        <end position="392"/>
    </location>
</feature>
<feature type="compositionally biased region" description="Low complexity" evidence="4">
    <location>
        <begin position="265"/>
        <end position="282"/>
    </location>
</feature>
<dbReference type="PROSITE" id="PS51123">
    <property type="entry name" value="OMPA_2"/>
    <property type="match status" value="1"/>
</dbReference>
<reference evidence="7 8" key="1">
    <citation type="submission" date="2022-12" db="EMBL/GenBank/DDBJ databases">
        <authorList>
            <person name="Muema E."/>
        </authorList>
    </citation>
    <scope>NUCLEOTIDE SEQUENCE [LARGE SCALE GENOMIC DNA]</scope>
    <source>
        <strain evidence="8">1330</strain>
    </source>
</reference>
<feature type="domain" description="OmpA-like" evidence="6">
    <location>
        <begin position="689"/>
        <end position="814"/>
    </location>
</feature>
<name>A0ABU8K635_9HYPH</name>
<feature type="compositionally biased region" description="Basic and acidic residues" evidence="4">
    <location>
        <begin position="491"/>
        <end position="514"/>
    </location>
</feature>
<sequence>MKRQPRILAGTAIGLLMASAPLGAYPLQGGVTSGGLHGAPLVLAQAACAEGQSAEECAQGGAEQPRKKKREQQQQSESAPATEQAAPAETEQKPRKKRQELQQMQSGQSDEAAPAEQQLKPRKKRDQQQQTESAPAEQGGQPATEEQQFNPRKKKREQQTEAAPADQGGQPATEEQQPRKKKRNQQVESAPAEQPAEQAAPDQQQQLRKKKLNQQQQSETAPAEQATPDQQQLRKKKLNQQQQSETAPAEQATPDQQQLRKKKLNQQQGETAPAEQAAPDQQQLRKKKLNQQQQEAAPAEQPSEQPANDNQPGKQRKQAQQPAEQSQTPAEQTPAGQGSRKLKPLPVPGTAQAPAETEQAPAQQEQPSNQNKRQAKKPLTEQPATGQQQPATGEQPANNQPANNNQPESGGNAAQGAAPANPNEAPVLDSQKDAMRRHKGRQPASQNETGQAGAVQSGNQAEQQGGNQAGQQQGGEQAQRPAPVDQGPPPTDDKSAQQAIKPEKIVPVDQEKGKRIELTPEQVVRERRRPQGADVVKQFGDRVILQFNNQTFVESNEAPRITRGARDVYYEDLSDGRTREIVERDNGVRVITIRNRNGDVIRRSRITSDGREYVLSYVDERYYNDVDEWRDPGDDLPPMRLDIPRRDYILDSEEVEDPDEYYTFLEQPPVERVQRLYSIDEVKRSARVRDIARRIDLDTLNFDFGSATISDTEVQKLEGVATAMEKLLKKNPAETFLIEGHTDAVGTPDANLALSDRRAEAVAEALTNAFGIPAENLTTQGYGEEYLKVNTPGPNRENRRVAIRRITSLVAPVASNSEQQ</sequence>
<feature type="compositionally biased region" description="Low complexity" evidence="4">
    <location>
        <begin position="73"/>
        <end position="89"/>
    </location>
</feature>
<evidence type="ECO:0000256" key="5">
    <source>
        <dbReference type="SAM" id="SignalP"/>
    </source>
</evidence>
<evidence type="ECO:0000256" key="2">
    <source>
        <dbReference type="ARBA" id="ARBA00023136"/>
    </source>
</evidence>
<feature type="compositionally biased region" description="Polar residues" evidence="4">
    <location>
        <begin position="443"/>
        <end position="457"/>
    </location>
</feature>
<dbReference type="EMBL" id="JAPYKO010000001">
    <property type="protein sequence ID" value="MEI9400897.1"/>
    <property type="molecule type" value="Genomic_DNA"/>
</dbReference>
<feature type="compositionally biased region" description="Low complexity" evidence="4">
    <location>
        <begin position="458"/>
        <end position="479"/>
    </location>
</feature>
<dbReference type="Pfam" id="PF00691">
    <property type="entry name" value="OmpA"/>
    <property type="match status" value="1"/>
</dbReference>
<evidence type="ECO:0000313" key="8">
    <source>
        <dbReference type="Proteomes" id="UP001366503"/>
    </source>
</evidence>
<dbReference type="Gene3D" id="3.30.1330.60">
    <property type="entry name" value="OmpA-like domain"/>
    <property type="match status" value="1"/>
</dbReference>
<dbReference type="CDD" id="cd07185">
    <property type="entry name" value="OmpA_C-like"/>
    <property type="match status" value="1"/>
</dbReference>
<protein>
    <submittedName>
        <fullName evidence="7">OmpA family protein</fullName>
    </submittedName>
</protein>
<keyword evidence="2 3" id="KW-0472">Membrane</keyword>
<proteinExistence type="predicted"/>
<gene>
    <name evidence="7" type="ORF">O7A05_01605</name>
</gene>
<dbReference type="InterPro" id="IPR036737">
    <property type="entry name" value="OmpA-like_sf"/>
</dbReference>
<comment type="subcellular location">
    <subcellularLocation>
        <location evidence="1">Membrane</location>
    </subcellularLocation>
</comment>
<dbReference type="InterPro" id="IPR006664">
    <property type="entry name" value="OMP_bac"/>
</dbReference>
<evidence type="ECO:0000256" key="4">
    <source>
        <dbReference type="SAM" id="MobiDB-lite"/>
    </source>
</evidence>
<dbReference type="InterPro" id="IPR006665">
    <property type="entry name" value="OmpA-like"/>
</dbReference>
<evidence type="ECO:0000259" key="6">
    <source>
        <dbReference type="PROSITE" id="PS51123"/>
    </source>
</evidence>
<evidence type="ECO:0000256" key="3">
    <source>
        <dbReference type="PROSITE-ProRule" id="PRU00473"/>
    </source>
</evidence>
<feature type="compositionally biased region" description="Polar residues" evidence="4">
    <location>
        <begin position="308"/>
        <end position="336"/>
    </location>
</feature>
<dbReference type="Proteomes" id="UP001366503">
    <property type="component" value="Unassembled WGS sequence"/>
</dbReference>
<feature type="compositionally biased region" description="Low complexity" evidence="4">
    <location>
        <begin position="395"/>
        <end position="426"/>
    </location>
</feature>